<accession>A0ACB9L7D2</accession>
<organism evidence="1 2">
    <name type="scientific">Bauhinia variegata</name>
    <name type="common">Purple orchid tree</name>
    <name type="synonym">Phanera variegata</name>
    <dbReference type="NCBI Taxonomy" id="167791"/>
    <lineage>
        <taxon>Eukaryota</taxon>
        <taxon>Viridiplantae</taxon>
        <taxon>Streptophyta</taxon>
        <taxon>Embryophyta</taxon>
        <taxon>Tracheophyta</taxon>
        <taxon>Spermatophyta</taxon>
        <taxon>Magnoliopsida</taxon>
        <taxon>eudicotyledons</taxon>
        <taxon>Gunneridae</taxon>
        <taxon>Pentapetalae</taxon>
        <taxon>rosids</taxon>
        <taxon>fabids</taxon>
        <taxon>Fabales</taxon>
        <taxon>Fabaceae</taxon>
        <taxon>Cercidoideae</taxon>
        <taxon>Cercideae</taxon>
        <taxon>Bauhiniinae</taxon>
        <taxon>Bauhinia</taxon>
    </lineage>
</organism>
<dbReference type="EMBL" id="CM039437">
    <property type="protein sequence ID" value="KAI4305347.1"/>
    <property type="molecule type" value="Genomic_DNA"/>
</dbReference>
<proteinExistence type="predicted"/>
<sequence length="870" mass="100731">METALSSLSNYLSRLTEEVKFKFDFPSEEENKIKTLQNELDPMNAFLKASQRKLKEHDQVRKVVRNINKVAQQAEDVIETYFVNLVRHKLRIDAGPFDNQLNLHDVDREIQNIKTTIKEIIDKYGIEKDTEAATEEGSFHQRRVEVEEDEIIGFEEVIKLLSDGDSGSPRKVVSITGKRGLGKTTYARKIYESHQVEKHFDIIAWVYVPKDYRPTDILLTLLRCFMSITESQSTSLLIMKRLMHRSLIDMRYLIVLDGISDTQVWDEIQDCFPNENNGSRILITCHDKAVALYASQTPTFNNQTTDLPYELQPLNEADSWKLFCKRVFHEETCPDPLLEPHGRKIVQSCKGLPLFIALSAGLLLHKRLPRQWSEMAYNSNSFLDEDKESHVNDILKLSYNSLPEELKPCFLYLGMYPEDFEIPVRQLMQQWIAEGFILEKESGAESVAEKYLYELIQRGLIQVARKRSDGGAKTCRIHDLLRDFCIFVSKEEEFFEICQDANTIKRSKPRRLSLHCSTDSYNSSRPCDHSFTRSLFCFNHEITSFYGSEALEWFLNEFKLVRVLDLGRQNTGFFDYKLHNLFYLRYFKAQALRSEKEVSSSIGNLWNLETLDLRGWSPKSLNRAIWKLKRLRNLYLNGSVIIPKPAKGAKNKMLGNLQTLSTIGLHHDNMFLLENGMFPKLRKLGLWRVTGQDQALLRLKFLTHLNTLKIFFTWDPPTSADAFPQNLTKITLKEVTSSAYMNALMNLPILLILKLSQSGKYDWRNSSEPDLCFPAGGFKKLQVFQMEGLWYEKLTLEKDAIPQLRRLIINNCKQLKGLPDELWSLKALAEVQILRPSEEMASMLQSLEKKDNIKFTVYPLLGEETDPSDN</sequence>
<dbReference type="Proteomes" id="UP000828941">
    <property type="component" value="Chromosome 12"/>
</dbReference>
<keyword evidence="2" id="KW-1185">Reference proteome</keyword>
<comment type="caution">
    <text evidence="1">The sequence shown here is derived from an EMBL/GenBank/DDBJ whole genome shotgun (WGS) entry which is preliminary data.</text>
</comment>
<gene>
    <name evidence="1" type="ORF">L6164_028718</name>
</gene>
<evidence type="ECO:0000313" key="2">
    <source>
        <dbReference type="Proteomes" id="UP000828941"/>
    </source>
</evidence>
<evidence type="ECO:0000313" key="1">
    <source>
        <dbReference type="EMBL" id="KAI4305347.1"/>
    </source>
</evidence>
<protein>
    <submittedName>
        <fullName evidence="1">Uncharacterized protein</fullName>
    </submittedName>
</protein>
<reference evidence="1 2" key="1">
    <citation type="journal article" date="2022" name="DNA Res.">
        <title>Chromosomal-level genome assembly of the orchid tree Bauhinia variegata (Leguminosae; Cercidoideae) supports the allotetraploid origin hypothesis of Bauhinia.</title>
        <authorList>
            <person name="Zhong Y."/>
            <person name="Chen Y."/>
            <person name="Zheng D."/>
            <person name="Pang J."/>
            <person name="Liu Y."/>
            <person name="Luo S."/>
            <person name="Meng S."/>
            <person name="Qian L."/>
            <person name="Wei D."/>
            <person name="Dai S."/>
            <person name="Zhou R."/>
        </authorList>
    </citation>
    <scope>NUCLEOTIDE SEQUENCE [LARGE SCALE GENOMIC DNA]</scope>
    <source>
        <strain evidence="1">BV-YZ2020</strain>
    </source>
</reference>
<name>A0ACB9L7D2_BAUVA</name>